<dbReference type="InterPro" id="IPR018606">
    <property type="entry name" value="Arb1"/>
</dbReference>
<organism evidence="1 2">
    <name type="scientific">Piptocephalis cylindrospora</name>
    <dbReference type="NCBI Taxonomy" id="1907219"/>
    <lineage>
        <taxon>Eukaryota</taxon>
        <taxon>Fungi</taxon>
        <taxon>Fungi incertae sedis</taxon>
        <taxon>Zoopagomycota</taxon>
        <taxon>Zoopagomycotina</taxon>
        <taxon>Zoopagomycetes</taxon>
        <taxon>Zoopagales</taxon>
        <taxon>Piptocephalidaceae</taxon>
        <taxon>Piptocephalis</taxon>
    </lineage>
</organism>
<accession>A0A4P9Y480</accession>
<evidence type="ECO:0000313" key="2">
    <source>
        <dbReference type="Proteomes" id="UP000267251"/>
    </source>
</evidence>
<dbReference type="GO" id="GO:0033167">
    <property type="term" value="C:ARC complex"/>
    <property type="evidence" value="ECO:0007669"/>
    <property type="project" value="InterPro"/>
</dbReference>
<sequence length="387" mass="43307">MDATSSPHDLLTFHTDIYDMTSSSGLPKPDTAPSSTRDTNLEGVVISPFNLAAPYDPSIPVEHRLARAIHRFRKKRSLVPSGPQYEIFKSYMAHGGVDVGCKSFVKNPQPDEMDSDGDGPPMDQEGFGLIKHLGSSKYQRTIDFTGLIREFLSTEIWFTTREGDNQESIEVAGPVLAKFLTYLQMHQVCPEYEEDIKNALEVANIATTQLPLCHRLSVALPSSRDKSLSAYYGGRLAGQLDENGAFFPLKKREALLRVTREEMLSWRLPGDSWSWNASSPKSALIKVEGIRRTERGIELIGRVIQGEDEKGRSSEVRLHVPEVVFGEDPFSQEVGIKDLLIEGEFGILRQEKGLAIWVLERLLGVWPSYTPRTSDGWVSLAEDRNGW</sequence>
<proteinExistence type="predicted"/>
<dbReference type="GO" id="GO:0031047">
    <property type="term" value="P:regulatory ncRNA-mediated gene silencing"/>
    <property type="evidence" value="ECO:0007669"/>
    <property type="project" value="InterPro"/>
</dbReference>
<reference evidence="2" key="1">
    <citation type="journal article" date="2018" name="Nat. Microbiol.">
        <title>Leveraging single-cell genomics to expand the fungal tree of life.</title>
        <authorList>
            <person name="Ahrendt S.R."/>
            <person name="Quandt C.A."/>
            <person name="Ciobanu D."/>
            <person name="Clum A."/>
            <person name="Salamov A."/>
            <person name="Andreopoulos B."/>
            <person name="Cheng J.F."/>
            <person name="Woyke T."/>
            <person name="Pelin A."/>
            <person name="Henrissat B."/>
            <person name="Reynolds N.K."/>
            <person name="Benny G.L."/>
            <person name="Smith M.E."/>
            <person name="James T.Y."/>
            <person name="Grigoriev I.V."/>
        </authorList>
    </citation>
    <scope>NUCLEOTIDE SEQUENCE [LARGE SCALE GENOMIC DNA]</scope>
</reference>
<name>A0A4P9Y480_9FUNG</name>
<dbReference type="OrthoDB" id="435402at2759"/>
<evidence type="ECO:0000313" key="1">
    <source>
        <dbReference type="EMBL" id="RKP13462.1"/>
    </source>
</evidence>
<dbReference type="EMBL" id="KZ988014">
    <property type="protein sequence ID" value="RKP13462.1"/>
    <property type="molecule type" value="Genomic_DNA"/>
</dbReference>
<dbReference type="AlphaFoldDB" id="A0A4P9Y480"/>
<keyword evidence="2" id="KW-1185">Reference proteome</keyword>
<protein>
    <submittedName>
        <fullName evidence="1">Argonaute siRNA chaperone complex subunit Arb1-domain-containing protein</fullName>
    </submittedName>
</protein>
<gene>
    <name evidence="1" type="ORF">BJ684DRAFT_20050</name>
</gene>
<dbReference type="Proteomes" id="UP000267251">
    <property type="component" value="Unassembled WGS sequence"/>
</dbReference>
<dbReference type="Pfam" id="PF09692">
    <property type="entry name" value="Arb1"/>
    <property type="match status" value="1"/>
</dbReference>